<dbReference type="PIRSF" id="PIRSF005539">
    <property type="entry name" value="Pept_S33_TRI_F1"/>
    <property type="match status" value="1"/>
</dbReference>
<evidence type="ECO:0000256" key="3">
    <source>
        <dbReference type="PIRNR" id="PIRNR005539"/>
    </source>
</evidence>
<reference evidence="6" key="1">
    <citation type="journal article" date="2019" name="Int. J. Syst. Evol. Microbiol.">
        <title>The Global Catalogue of Microorganisms (GCM) 10K type strain sequencing project: providing services to taxonomists for standard genome sequencing and annotation.</title>
        <authorList>
            <consortium name="The Broad Institute Genomics Platform"/>
            <consortium name="The Broad Institute Genome Sequencing Center for Infectious Disease"/>
            <person name="Wu L."/>
            <person name="Ma J."/>
        </authorList>
    </citation>
    <scope>NUCLEOTIDE SEQUENCE [LARGE SCALE GENOMIC DNA]</scope>
    <source>
        <strain evidence="6">CGMCC 1.10759</strain>
    </source>
</reference>
<evidence type="ECO:0000259" key="4">
    <source>
        <dbReference type="Pfam" id="PF00561"/>
    </source>
</evidence>
<dbReference type="EMBL" id="JBHSDU010000014">
    <property type="protein sequence ID" value="MFC4312929.1"/>
    <property type="molecule type" value="Genomic_DNA"/>
</dbReference>
<name>A0ABV8T2K3_9GAMM</name>
<dbReference type="PANTHER" id="PTHR43798">
    <property type="entry name" value="MONOACYLGLYCEROL LIPASE"/>
    <property type="match status" value="1"/>
</dbReference>
<evidence type="ECO:0000313" key="6">
    <source>
        <dbReference type="Proteomes" id="UP001595904"/>
    </source>
</evidence>
<dbReference type="InterPro" id="IPR005945">
    <property type="entry name" value="Pro_imino_pep"/>
</dbReference>
<comment type="caution">
    <text evidence="5">The sequence shown here is derived from an EMBL/GenBank/DDBJ whole genome shotgun (WGS) entry which is preliminary data.</text>
</comment>
<dbReference type="PANTHER" id="PTHR43798:SF33">
    <property type="entry name" value="HYDROLASE, PUTATIVE (AFU_ORTHOLOGUE AFUA_2G14860)-RELATED"/>
    <property type="match status" value="1"/>
</dbReference>
<proteinExistence type="inferred from homology"/>
<keyword evidence="2 3" id="KW-0378">Hydrolase</keyword>
<dbReference type="Proteomes" id="UP001595904">
    <property type="component" value="Unassembled WGS sequence"/>
</dbReference>
<dbReference type="InterPro" id="IPR002410">
    <property type="entry name" value="Peptidase_S33"/>
</dbReference>
<keyword evidence="6" id="KW-1185">Reference proteome</keyword>
<comment type="similarity">
    <text evidence="1">Belongs to the peptidase S33 family.</text>
</comment>
<gene>
    <name evidence="5" type="ORF">ACFPN2_27845</name>
</gene>
<dbReference type="GO" id="GO:0016787">
    <property type="term" value="F:hydrolase activity"/>
    <property type="evidence" value="ECO:0007669"/>
    <property type="project" value="UniProtKB-KW"/>
</dbReference>
<evidence type="ECO:0000256" key="1">
    <source>
        <dbReference type="ARBA" id="ARBA00010088"/>
    </source>
</evidence>
<dbReference type="Pfam" id="PF00561">
    <property type="entry name" value="Abhydrolase_1"/>
    <property type="match status" value="1"/>
</dbReference>
<dbReference type="PRINTS" id="PR00793">
    <property type="entry name" value="PROAMNOPTASE"/>
</dbReference>
<dbReference type="InterPro" id="IPR029058">
    <property type="entry name" value="AB_hydrolase_fold"/>
</dbReference>
<dbReference type="Gene3D" id="3.40.50.1820">
    <property type="entry name" value="alpha/beta hydrolase"/>
    <property type="match status" value="1"/>
</dbReference>
<accession>A0ABV8T2K3</accession>
<dbReference type="RefSeq" id="WP_380602745.1">
    <property type="nucleotide sequence ID" value="NZ_JBHSDU010000014.1"/>
</dbReference>
<evidence type="ECO:0000313" key="5">
    <source>
        <dbReference type="EMBL" id="MFC4312929.1"/>
    </source>
</evidence>
<sequence length="306" mass="34407">MRTPDETSFVSLRSGHRICVDRYGPPISATSEVVLLVNGGPGLPCDYLRDAHVSLVDHGFTVIAYDQLGCGRSDRPTDASLWTLDRYVDELAQLCAMLELPRVQLLGHSWGTWLGTEFCLRHPQRVKSYIAADGACDIPHLVQELQRLRSALGSETATMMIRREAEGTIDHPEYQAAITLLNYRHVCRLEHWPESLQRSLANWNMGPYVTMQGPNEFTYTGNMKDWNRLPAMHAIDVPCLVIAGQYDELTPACARKIHDALPNSRLAIFHHSSHMPFYEEPTAYFDVLIPFLNGQCAKAVHPPSAR</sequence>
<organism evidence="5 6">
    <name type="scientific">Steroidobacter flavus</name>
    <dbReference type="NCBI Taxonomy" id="1842136"/>
    <lineage>
        <taxon>Bacteria</taxon>
        <taxon>Pseudomonadati</taxon>
        <taxon>Pseudomonadota</taxon>
        <taxon>Gammaproteobacteria</taxon>
        <taxon>Steroidobacterales</taxon>
        <taxon>Steroidobacteraceae</taxon>
        <taxon>Steroidobacter</taxon>
    </lineage>
</organism>
<dbReference type="PRINTS" id="PR00111">
    <property type="entry name" value="ABHYDROLASE"/>
</dbReference>
<dbReference type="NCBIfam" id="TIGR01250">
    <property type="entry name" value="pro_imino_pep_2"/>
    <property type="match status" value="1"/>
</dbReference>
<protein>
    <submittedName>
        <fullName evidence="5">Proline iminopeptidase-family hydrolase</fullName>
    </submittedName>
</protein>
<evidence type="ECO:0000256" key="2">
    <source>
        <dbReference type="ARBA" id="ARBA00022801"/>
    </source>
</evidence>
<dbReference type="SUPFAM" id="SSF53474">
    <property type="entry name" value="alpha/beta-Hydrolases"/>
    <property type="match status" value="1"/>
</dbReference>
<dbReference type="InterPro" id="IPR050266">
    <property type="entry name" value="AB_hydrolase_sf"/>
</dbReference>
<dbReference type="InterPro" id="IPR000073">
    <property type="entry name" value="AB_hydrolase_1"/>
</dbReference>
<feature type="domain" description="AB hydrolase-1" evidence="4">
    <location>
        <begin position="33"/>
        <end position="281"/>
    </location>
</feature>